<evidence type="ECO:0000313" key="4">
    <source>
        <dbReference type="Proteomes" id="UP000294832"/>
    </source>
</evidence>
<dbReference type="Pfam" id="PF17186">
    <property type="entry name" value="Lipocalin_9"/>
    <property type="match status" value="1"/>
</dbReference>
<comment type="caution">
    <text evidence="3">The sequence shown here is derived from an EMBL/GenBank/DDBJ whole genome shotgun (WGS) entry which is preliminary data.</text>
</comment>
<dbReference type="SUPFAM" id="SSF159245">
    <property type="entry name" value="AttH-like"/>
    <property type="match status" value="1"/>
</dbReference>
<evidence type="ECO:0000256" key="1">
    <source>
        <dbReference type="SAM" id="SignalP"/>
    </source>
</evidence>
<dbReference type="Pfam" id="PF07143">
    <property type="entry name" value="CrtC"/>
    <property type="match status" value="1"/>
</dbReference>
<dbReference type="PANTHER" id="PTHR38591:SF1">
    <property type="entry name" value="BLL1000 PROTEIN"/>
    <property type="match status" value="1"/>
</dbReference>
<reference evidence="3 4" key="1">
    <citation type="submission" date="2019-03" db="EMBL/GenBank/DDBJ databases">
        <title>Freshwater and sediment microbial communities from various areas in North America, analyzing microbe dynamics in response to fracking.</title>
        <authorList>
            <person name="Lamendella R."/>
        </authorList>
    </citation>
    <scope>NUCLEOTIDE SEQUENCE [LARGE SCALE GENOMIC DNA]</scope>
    <source>
        <strain evidence="3 4">74A</strain>
    </source>
</reference>
<dbReference type="Proteomes" id="UP000294832">
    <property type="component" value="Unassembled WGS sequence"/>
</dbReference>
<keyword evidence="1" id="KW-0732">Signal</keyword>
<sequence>MKLHPRLWLLLLLLLTGCSPVAKTTSMGQLLGRAENGFAQVLPGKAFIFPTDHLAHPKFRQEWWYLTANLHTDDSTQLGLQWTQFRIALSADAPENQSPWAGNQLYMAHAALTFKAQHFTAERWGRGMQTDQAPAQVSGPPLLVQLDDWQWQTQTAPDNPNHGLLPATLTVTDTQFAYKLRLSADAPLILQGDNGYSRKSADGKVASYYYSQPFIQVDGEVLHQGRWQHVSGVAWLDREWSSEFLSRQQQGWDWFALHLNDGSSLMLFQLRGSDTNDKPFYSGKRMFPDGSSRQLSAQDINMQPTAWQQTASGRYPVDWHLSLPSEQLELDITALNRNAVMPLSVAYWEGPISISGSQQGVGYLELTGY</sequence>
<dbReference type="EMBL" id="SLWF01000050">
    <property type="protein sequence ID" value="TCN76974.1"/>
    <property type="molecule type" value="Genomic_DNA"/>
</dbReference>
<name>A0A4R2F6N7_9GAMM</name>
<evidence type="ECO:0000259" key="2">
    <source>
        <dbReference type="Pfam" id="PF07143"/>
    </source>
</evidence>
<feature type="domain" description="AttH" evidence="2">
    <location>
        <begin position="62"/>
        <end position="242"/>
    </location>
</feature>
<feature type="chain" id="PRO_5020451584" evidence="1">
    <location>
        <begin position="23"/>
        <end position="369"/>
    </location>
</feature>
<feature type="signal peptide" evidence="1">
    <location>
        <begin position="1"/>
        <end position="22"/>
    </location>
</feature>
<dbReference type="PROSITE" id="PS51257">
    <property type="entry name" value="PROKAR_LIPOPROTEIN"/>
    <property type="match status" value="1"/>
</dbReference>
<dbReference type="InterPro" id="IPR023374">
    <property type="entry name" value="AttH-like_dom_sf"/>
</dbReference>
<dbReference type="AlphaFoldDB" id="A0A4R2F6N7"/>
<gene>
    <name evidence="3" type="ORF">EDC91_15011</name>
</gene>
<evidence type="ECO:0000313" key="3">
    <source>
        <dbReference type="EMBL" id="TCN76974.1"/>
    </source>
</evidence>
<dbReference type="GO" id="GO:0016787">
    <property type="term" value="F:hydrolase activity"/>
    <property type="evidence" value="ECO:0007669"/>
    <property type="project" value="UniProtKB-KW"/>
</dbReference>
<proteinExistence type="predicted"/>
<keyword evidence="3" id="KW-0378">Hydrolase</keyword>
<dbReference type="RefSeq" id="WP_133040602.1">
    <property type="nucleotide sequence ID" value="NZ_SLWF01000050.1"/>
</dbReference>
<protein>
    <submittedName>
        <fullName evidence="3">Putative secreted hydrolase</fullName>
    </submittedName>
</protein>
<dbReference type="InterPro" id="IPR010791">
    <property type="entry name" value="AttH_dom"/>
</dbReference>
<dbReference type="OrthoDB" id="9770826at2"/>
<accession>A0A4R2F6N7</accession>
<organism evidence="3 4">
    <name type="scientific">Shewanella fodinae</name>
    <dbReference type="NCBI Taxonomy" id="552357"/>
    <lineage>
        <taxon>Bacteria</taxon>
        <taxon>Pseudomonadati</taxon>
        <taxon>Pseudomonadota</taxon>
        <taxon>Gammaproteobacteria</taxon>
        <taxon>Alteromonadales</taxon>
        <taxon>Shewanellaceae</taxon>
        <taxon>Shewanella</taxon>
    </lineage>
</organism>
<dbReference type="PANTHER" id="PTHR38591">
    <property type="entry name" value="HYDROLASE"/>
    <property type="match status" value="1"/>
</dbReference>
<dbReference type="Gene3D" id="2.40.370.10">
    <property type="entry name" value="AttH-like domain"/>
    <property type="match status" value="2"/>
</dbReference>
<keyword evidence="4" id="KW-1185">Reference proteome</keyword>